<reference evidence="1" key="1">
    <citation type="journal article" date="2021" name="Mol. Plant Pathol.">
        <title>A 20-kb lineage-specific genomic region tames virulence in pathogenic amphidiploid Verticillium longisporum.</title>
        <authorList>
            <person name="Harting R."/>
            <person name="Starke J."/>
            <person name="Kusch H."/>
            <person name="Poggeler S."/>
            <person name="Maurus I."/>
            <person name="Schluter R."/>
            <person name="Landesfeind M."/>
            <person name="Bulla I."/>
            <person name="Nowrousian M."/>
            <person name="de Jonge R."/>
            <person name="Stahlhut G."/>
            <person name="Hoff K.J."/>
            <person name="Asshauer K.P."/>
            <person name="Thurmer A."/>
            <person name="Stanke M."/>
            <person name="Daniel R."/>
            <person name="Morgenstern B."/>
            <person name="Thomma B.P.H.J."/>
            <person name="Kronstad J.W."/>
            <person name="Braus-Stromeyer S.A."/>
            <person name="Braus G.H."/>
        </authorList>
    </citation>
    <scope>NUCLEOTIDE SEQUENCE</scope>
    <source>
        <strain evidence="1">Vl32</strain>
    </source>
</reference>
<dbReference type="EMBL" id="JAEMWZ010000300">
    <property type="protein sequence ID" value="KAG7126503.1"/>
    <property type="molecule type" value="Genomic_DNA"/>
</dbReference>
<name>A0A8I3AK06_VERLO</name>
<proteinExistence type="predicted"/>
<gene>
    <name evidence="1" type="ORF">HYQ45_012819</name>
</gene>
<dbReference type="Proteomes" id="UP000689129">
    <property type="component" value="Unassembled WGS sequence"/>
</dbReference>
<dbReference type="AlphaFoldDB" id="A0A8I3AK06"/>
<accession>A0A8I3AK06</accession>
<evidence type="ECO:0000313" key="1">
    <source>
        <dbReference type="EMBL" id="KAG7126503.1"/>
    </source>
</evidence>
<evidence type="ECO:0000313" key="2">
    <source>
        <dbReference type="Proteomes" id="UP000689129"/>
    </source>
</evidence>
<comment type="caution">
    <text evidence="1">The sequence shown here is derived from an EMBL/GenBank/DDBJ whole genome shotgun (WGS) entry which is preliminary data.</text>
</comment>
<dbReference type="OrthoDB" id="10270340at2759"/>
<organism evidence="1 2">
    <name type="scientific">Verticillium longisporum</name>
    <name type="common">Verticillium dahliae var. longisporum</name>
    <dbReference type="NCBI Taxonomy" id="100787"/>
    <lineage>
        <taxon>Eukaryota</taxon>
        <taxon>Fungi</taxon>
        <taxon>Dikarya</taxon>
        <taxon>Ascomycota</taxon>
        <taxon>Pezizomycotina</taxon>
        <taxon>Sordariomycetes</taxon>
        <taxon>Hypocreomycetidae</taxon>
        <taxon>Glomerellales</taxon>
        <taxon>Plectosphaerellaceae</taxon>
        <taxon>Verticillium</taxon>
    </lineage>
</organism>
<protein>
    <submittedName>
        <fullName evidence="1">Uncharacterized protein</fullName>
    </submittedName>
</protein>
<sequence>MELSEVDWDECDELLHKSGILSRQMDYTSLFFSETYGFFLTLRQNKAGLYYTNVEDEKHYYELWTKLLPIIPTAPEELRQIFKPICEDGLKELRKKKLSFSRLCTFVKEMIEAEAEYAKNKPQ</sequence>